<dbReference type="PANTHER" id="PTHR34660:SF3">
    <property type="entry name" value="RRM DOMAIN-CONTAINING PROTEIN"/>
    <property type="match status" value="1"/>
</dbReference>
<feature type="compositionally biased region" description="Basic residues" evidence="1">
    <location>
        <begin position="65"/>
        <end position="77"/>
    </location>
</feature>
<name>A0A8S0SWQ1_OLEEU</name>
<evidence type="ECO:0000313" key="2">
    <source>
        <dbReference type="EMBL" id="CAA2996102.1"/>
    </source>
</evidence>
<dbReference type="Gramene" id="OE9A045731T2">
    <property type="protein sequence ID" value="OE9A045731C2"/>
    <property type="gene ID" value="OE9A045731"/>
</dbReference>
<dbReference type="OrthoDB" id="1913135at2759"/>
<reference evidence="2 3" key="1">
    <citation type="submission" date="2019-12" db="EMBL/GenBank/DDBJ databases">
        <authorList>
            <person name="Alioto T."/>
            <person name="Alioto T."/>
            <person name="Gomez Garrido J."/>
        </authorList>
    </citation>
    <scope>NUCLEOTIDE SEQUENCE [LARGE SCALE GENOMIC DNA]</scope>
</reference>
<feature type="region of interest" description="Disordered" evidence="1">
    <location>
        <begin position="30"/>
        <end position="119"/>
    </location>
</feature>
<feature type="compositionally biased region" description="Basic and acidic residues" evidence="1">
    <location>
        <begin position="242"/>
        <end position="320"/>
    </location>
</feature>
<dbReference type="Proteomes" id="UP000594638">
    <property type="component" value="Unassembled WGS sequence"/>
</dbReference>
<organism evidence="2 3">
    <name type="scientific">Olea europaea subsp. europaea</name>
    <dbReference type="NCBI Taxonomy" id="158383"/>
    <lineage>
        <taxon>Eukaryota</taxon>
        <taxon>Viridiplantae</taxon>
        <taxon>Streptophyta</taxon>
        <taxon>Embryophyta</taxon>
        <taxon>Tracheophyta</taxon>
        <taxon>Spermatophyta</taxon>
        <taxon>Magnoliopsida</taxon>
        <taxon>eudicotyledons</taxon>
        <taxon>Gunneridae</taxon>
        <taxon>Pentapetalae</taxon>
        <taxon>asterids</taxon>
        <taxon>lamiids</taxon>
        <taxon>Lamiales</taxon>
        <taxon>Oleaceae</taxon>
        <taxon>Oleeae</taxon>
        <taxon>Olea</taxon>
    </lineage>
</organism>
<protein>
    <submittedName>
        <fullName evidence="2">Uncharacterized protein</fullName>
    </submittedName>
</protein>
<dbReference type="Gramene" id="OE9A045731T3">
    <property type="protein sequence ID" value="OE9A045731C3"/>
    <property type="gene ID" value="OE9A045731"/>
</dbReference>
<feature type="compositionally biased region" description="Basic and acidic residues" evidence="1">
    <location>
        <begin position="42"/>
        <end position="64"/>
    </location>
</feature>
<evidence type="ECO:0000313" key="3">
    <source>
        <dbReference type="Proteomes" id="UP000594638"/>
    </source>
</evidence>
<accession>A0A8S0SWQ1</accession>
<proteinExistence type="predicted"/>
<feature type="region of interest" description="Disordered" evidence="1">
    <location>
        <begin position="224"/>
        <end position="358"/>
    </location>
</feature>
<gene>
    <name evidence="2" type="ORF">OLEA9_A045731</name>
</gene>
<dbReference type="PANTHER" id="PTHR34660">
    <property type="entry name" value="MYB-LIKE PROTEIN X"/>
    <property type="match status" value="1"/>
</dbReference>
<dbReference type="EMBL" id="CACTIH010005516">
    <property type="protein sequence ID" value="CAA2996102.1"/>
    <property type="molecule type" value="Genomic_DNA"/>
</dbReference>
<feature type="compositionally biased region" description="Basic and acidic residues" evidence="1">
    <location>
        <begin position="78"/>
        <end position="91"/>
    </location>
</feature>
<keyword evidence="3" id="KW-1185">Reference proteome</keyword>
<sequence length="542" mass="61821">MVRGQEYNQCSVPILEHCYVGIRENLEILKEEKRKEKRVKKEKKDKGRKEGKEKKEKDRSDDKQRVKKDRKEKHKDKKDRGKEKEKEKSSISEEATVAGKLRVNNGEKFPTKGGHNKDTNIFVNETKRAILFQGQNERKYIQNSLHSQGIEESNFLQELDRRIKNDEKASGSQLLERVSGTDKRDQDTAISVAFRDSSGVLAENKEKFKDKRVDNRQMDVQGFSKELSGNAMAQNPSGIAKRKVEEMPRPAEEQNNKILPSKEKSMEKGDNNGDDKQKDRDRDQKSHKIDREKKKEKTKGKSETKESTQVRSKDVGRDEVGGDTSYKSMHILESINSSAVSEENSRKRKDLDSNGFLHDSEVRQNKLQRLTHQLTENGRKLESARDHCVSTLDKQGFPNRFPLDNKDSKANGIIEAVKQSTKPKPSAVSMFGDQIVEALKKSPLPDAKHVNGVPNKSMMEDQIVEASGRPPHPDTRYLSEILSVPKMEWPNVDDQEWLFTQKEPSSNSKVSSAAVNEELHVWSQAVQIESADICALPYVVPY</sequence>
<dbReference type="AlphaFoldDB" id="A0A8S0SWQ1"/>
<feature type="region of interest" description="Disordered" evidence="1">
    <location>
        <begin position="167"/>
        <end position="186"/>
    </location>
</feature>
<evidence type="ECO:0000256" key="1">
    <source>
        <dbReference type="SAM" id="MobiDB-lite"/>
    </source>
</evidence>
<comment type="caution">
    <text evidence="2">The sequence shown here is derived from an EMBL/GenBank/DDBJ whole genome shotgun (WGS) entry which is preliminary data.</text>
</comment>
<feature type="compositionally biased region" description="Basic and acidic residues" evidence="1">
    <location>
        <begin position="343"/>
        <end position="358"/>
    </location>
</feature>